<accession>A0A9D1TPA5</accession>
<dbReference type="EMBL" id="DXHV01000049">
    <property type="protein sequence ID" value="HIW00455.1"/>
    <property type="molecule type" value="Genomic_DNA"/>
</dbReference>
<gene>
    <name evidence="7" type="ORF">H9894_04625</name>
</gene>
<evidence type="ECO:0000313" key="8">
    <source>
        <dbReference type="Proteomes" id="UP000886752"/>
    </source>
</evidence>
<dbReference type="PROSITE" id="PS00397">
    <property type="entry name" value="RECOMBINASES_1"/>
    <property type="match status" value="1"/>
</dbReference>
<name>A0A9D1TPA5_9BACT</name>
<dbReference type="InterPro" id="IPR050639">
    <property type="entry name" value="SSR_resolvase"/>
</dbReference>
<evidence type="ECO:0000259" key="6">
    <source>
        <dbReference type="PROSITE" id="PS51736"/>
    </source>
</evidence>
<evidence type="ECO:0000256" key="4">
    <source>
        <dbReference type="PIRSR" id="PIRSR606118-50"/>
    </source>
</evidence>
<keyword evidence="1" id="KW-0229">DNA integration</keyword>
<feature type="active site" description="O-(5'-phospho-DNA)-serine intermediate" evidence="4 5">
    <location>
        <position position="11"/>
    </location>
</feature>
<dbReference type="SMART" id="SM00857">
    <property type="entry name" value="Resolvase"/>
    <property type="match status" value="1"/>
</dbReference>
<dbReference type="Pfam" id="PF00239">
    <property type="entry name" value="Resolvase"/>
    <property type="match status" value="1"/>
</dbReference>
<keyword evidence="2" id="KW-0238">DNA-binding</keyword>
<reference evidence="7" key="2">
    <citation type="submission" date="2021-04" db="EMBL/GenBank/DDBJ databases">
        <authorList>
            <person name="Gilroy R."/>
        </authorList>
    </citation>
    <scope>NUCLEOTIDE SEQUENCE</scope>
    <source>
        <strain evidence="7">ChiHecec2B26-446</strain>
    </source>
</reference>
<dbReference type="PANTHER" id="PTHR30461">
    <property type="entry name" value="DNA-INVERTASE FROM LAMBDOID PROPHAGE"/>
    <property type="match status" value="1"/>
</dbReference>
<proteinExistence type="predicted"/>
<evidence type="ECO:0000313" key="7">
    <source>
        <dbReference type="EMBL" id="HIW00455.1"/>
    </source>
</evidence>
<sequence>MSTRYGYIRVSSSDQNEDRQVRALAAQDIDSAHIYMDKLSGKDFRRPQYQNLLRCLLPGDQLYIVSLDRLGRNYEEVLKHWRLLTKIKKVDIVVLDMPLLNTRQHKDLLGSFIVDIVLQILSFVAQNERENIRKRQADGIAAAKLRGVRFGQPPRPLPENFEEVYSCWQAGQISTAEAARRTSMPRSTFRYKAKVFSVQQEKKLL</sequence>
<dbReference type="InterPro" id="IPR006119">
    <property type="entry name" value="Resolv_N"/>
</dbReference>
<dbReference type="GO" id="GO:0015074">
    <property type="term" value="P:DNA integration"/>
    <property type="evidence" value="ECO:0007669"/>
    <property type="project" value="UniProtKB-KW"/>
</dbReference>
<evidence type="ECO:0000256" key="3">
    <source>
        <dbReference type="ARBA" id="ARBA00023172"/>
    </source>
</evidence>
<dbReference type="InterPro" id="IPR006118">
    <property type="entry name" value="Recombinase_CS"/>
</dbReference>
<evidence type="ECO:0000256" key="5">
    <source>
        <dbReference type="PROSITE-ProRule" id="PRU10137"/>
    </source>
</evidence>
<dbReference type="Proteomes" id="UP000886752">
    <property type="component" value="Unassembled WGS sequence"/>
</dbReference>
<organism evidence="7 8">
    <name type="scientific">Candidatus Desulfovibrio intestinipullorum</name>
    <dbReference type="NCBI Taxonomy" id="2838536"/>
    <lineage>
        <taxon>Bacteria</taxon>
        <taxon>Pseudomonadati</taxon>
        <taxon>Thermodesulfobacteriota</taxon>
        <taxon>Desulfovibrionia</taxon>
        <taxon>Desulfovibrionales</taxon>
        <taxon>Desulfovibrionaceae</taxon>
        <taxon>Desulfovibrio</taxon>
    </lineage>
</organism>
<reference evidence="7" key="1">
    <citation type="journal article" date="2021" name="PeerJ">
        <title>Extensive microbial diversity within the chicken gut microbiome revealed by metagenomics and culture.</title>
        <authorList>
            <person name="Gilroy R."/>
            <person name="Ravi A."/>
            <person name="Getino M."/>
            <person name="Pursley I."/>
            <person name="Horton D.L."/>
            <person name="Alikhan N.F."/>
            <person name="Baker D."/>
            <person name="Gharbi K."/>
            <person name="Hall N."/>
            <person name="Watson M."/>
            <person name="Adriaenssens E.M."/>
            <person name="Foster-Nyarko E."/>
            <person name="Jarju S."/>
            <person name="Secka A."/>
            <person name="Antonio M."/>
            <person name="Oren A."/>
            <person name="Chaudhuri R.R."/>
            <person name="La Ragione R."/>
            <person name="Hildebrand F."/>
            <person name="Pallen M.J."/>
        </authorList>
    </citation>
    <scope>NUCLEOTIDE SEQUENCE</scope>
    <source>
        <strain evidence="7">ChiHecec2B26-446</strain>
    </source>
</reference>
<dbReference type="Gene3D" id="3.40.50.1390">
    <property type="entry name" value="Resolvase, N-terminal catalytic domain"/>
    <property type="match status" value="1"/>
</dbReference>
<dbReference type="SUPFAM" id="SSF53041">
    <property type="entry name" value="Resolvase-like"/>
    <property type="match status" value="1"/>
</dbReference>
<keyword evidence="3" id="KW-0233">DNA recombination</keyword>
<dbReference type="PROSITE" id="PS51736">
    <property type="entry name" value="RECOMBINASES_3"/>
    <property type="match status" value="1"/>
</dbReference>
<dbReference type="CDD" id="cd03768">
    <property type="entry name" value="SR_ResInv"/>
    <property type="match status" value="1"/>
</dbReference>
<dbReference type="GO" id="GO:0003677">
    <property type="term" value="F:DNA binding"/>
    <property type="evidence" value="ECO:0007669"/>
    <property type="project" value="UniProtKB-KW"/>
</dbReference>
<evidence type="ECO:0000256" key="1">
    <source>
        <dbReference type="ARBA" id="ARBA00022908"/>
    </source>
</evidence>
<dbReference type="InterPro" id="IPR036162">
    <property type="entry name" value="Resolvase-like_N_sf"/>
</dbReference>
<dbReference type="PANTHER" id="PTHR30461:SF2">
    <property type="entry name" value="SERINE RECOMBINASE PINE-RELATED"/>
    <property type="match status" value="1"/>
</dbReference>
<comment type="caution">
    <text evidence="7">The sequence shown here is derived from an EMBL/GenBank/DDBJ whole genome shotgun (WGS) entry which is preliminary data.</text>
</comment>
<dbReference type="AlphaFoldDB" id="A0A9D1TPA5"/>
<dbReference type="GO" id="GO:0000150">
    <property type="term" value="F:DNA strand exchange activity"/>
    <property type="evidence" value="ECO:0007669"/>
    <property type="project" value="InterPro"/>
</dbReference>
<feature type="domain" description="Resolvase/invertase-type recombinase catalytic" evidence="6">
    <location>
        <begin position="3"/>
        <end position="147"/>
    </location>
</feature>
<protein>
    <submittedName>
        <fullName evidence="7">Recombinase family protein</fullName>
    </submittedName>
</protein>
<evidence type="ECO:0000256" key="2">
    <source>
        <dbReference type="ARBA" id="ARBA00023125"/>
    </source>
</evidence>